<sequence>MRSNIGEGDAMDRVDSAVLEETTDFKNLPTNFVNHYTKEGSVMDIADPTILEEHGIEIQQQLEAYLDLVKKCTSSAGEDRLYMIHVARELRQIDVCFRALNLGQN</sequence>
<accession>A0ABS8UZG4</accession>
<dbReference type="Proteomes" id="UP000823775">
    <property type="component" value="Unassembled WGS sequence"/>
</dbReference>
<evidence type="ECO:0000313" key="2">
    <source>
        <dbReference type="Proteomes" id="UP000823775"/>
    </source>
</evidence>
<name>A0ABS8UZG4_DATST</name>
<dbReference type="Gene3D" id="1.10.510.10">
    <property type="entry name" value="Transferase(Phosphotransferase) domain 1"/>
    <property type="match status" value="1"/>
</dbReference>
<proteinExistence type="predicted"/>
<gene>
    <name evidence="1" type="ORF">HAX54_024985</name>
</gene>
<dbReference type="EMBL" id="JACEIK010003030">
    <property type="protein sequence ID" value="MCD9639974.1"/>
    <property type="molecule type" value="Genomic_DNA"/>
</dbReference>
<reference evidence="1 2" key="1">
    <citation type="journal article" date="2021" name="BMC Genomics">
        <title>Datura genome reveals duplications of psychoactive alkaloid biosynthetic genes and high mutation rate following tissue culture.</title>
        <authorList>
            <person name="Rajewski A."/>
            <person name="Carter-House D."/>
            <person name="Stajich J."/>
            <person name="Litt A."/>
        </authorList>
    </citation>
    <scope>NUCLEOTIDE SEQUENCE [LARGE SCALE GENOMIC DNA]</scope>
    <source>
        <strain evidence="1">AR-01</strain>
    </source>
</reference>
<organism evidence="1 2">
    <name type="scientific">Datura stramonium</name>
    <name type="common">Jimsonweed</name>
    <name type="synonym">Common thornapple</name>
    <dbReference type="NCBI Taxonomy" id="4076"/>
    <lineage>
        <taxon>Eukaryota</taxon>
        <taxon>Viridiplantae</taxon>
        <taxon>Streptophyta</taxon>
        <taxon>Embryophyta</taxon>
        <taxon>Tracheophyta</taxon>
        <taxon>Spermatophyta</taxon>
        <taxon>Magnoliopsida</taxon>
        <taxon>eudicotyledons</taxon>
        <taxon>Gunneridae</taxon>
        <taxon>Pentapetalae</taxon>
        <taxon>asterids</taxon>
        <taxon>lamiids</taxon>
        <taxon>Solanales</taxon>
        <taxon>Solanaceae</taxon>
        <taxon>Solanoideae</taxon>
        <taxon>Datureae</taxon>
        <taxon>Datura</taxon>
    </lineage>
</organism>
<evidence type="ECO:0000313" key="1">
    <source>
        <dbReference type="EMBL" id="MCD9639974.1"/>
    </source>
</evidence>
<protein>
    <submittedName>
        <fullName evidence="1">Uncharacterized protein</fullName>
    </submittedName>
</protein>
<comment type="caution">
    <text evidence="1">The sequence shown here is derived from an EMBL/GenBank/DDBJ whole genome shotgun (WGS) entry which is preliminary data.</text>
</comment>
<keyword evidence="2" id="KW-1185">Reference proteome</keyword>